<gene>
    <name evidence="1" type="ORF">ACFP3M_06935</name>
</gene>
<organism evidence="1 2">
    <name type="scientific">Streptomyces ramulosus</name>
    <dbReference type="NCBI Taxonomy" id="47762"/>
    <lineage>
        <taxon>Bacteria</taxon>
        <taxon>Bacillati</taxon>
        <taxon>Actinomycetota</taxon>
        <taxon>Actinomycetes</taxon>
        <taxon>Kitasatosporales</taxon>
        <taxon>Streptomycetaceae</taxon>
        <taxon>Streptomyces</taxon>
    </lineage>
</organism>
<proteinExistence type="predicted"/>
<reference evidence="2" key="1">
    <citation type="journal article" date="2019" name="Int. J. Syst. Evol. Microbiol.">
        <title>The Global Catalogue of Microorganisms (GCM) 10K type strain sequencing project: providing services to taxonomists for standard genome sequencing and annotation.</title>
        <authorList>
            <consortium name="The Broad Institute Genomics Platform"/>
            <consortium name="The Broad Institute Genome Sequencing Center for Infectious Disease"/>
            <person name="Wu L."/>
            <person name="Ma J."/>
        </authorList>
    </citation>
    <scope>NUCLEOTIDE SEQUENCE [LARGE SCALE GENOMIC DNA]</scope>
    <source>
        <strain evidence="2">CGMCC 1.15809</strain>
    </source>
</reference>
<evidence type="ECO:0000313" key="1">
    <source>
        <dbReference type="EMBL" id="MFC5892553.1"/>
    </source>
</evidence>
<keyword evidence="2" id="KW-1185">Reference proteome</keyword>
<dbReference type="EMBL" id="JBHSPW010000002">
    <property type="protein sequence ID" value="MFC5892553.1"/>
    <property type="molecule type" value="Genomic_DNA"/>
</dbReference>
<sequence>MTLNVYRIDPATSARTEVRYVDVPLGAAPPHPAISAAFPPCRCARCPRRQEPRPGSARHGMVHH</sequence>
<accession>A0ABW1FI79</accession>
<dbReference type="RefSeq" id="WP_345088004.1">
    <property type="nucleotide sequence ID" value="NZ_BAAAWG010000013.1"/>
</dbReference>
<name>A0ABW1FI79_9ACTN</name>
<evidence type="ECO:0000313" key="2">
    <source>
        <dbReference type="Proteomes" id="UP001596241"/>
    </source>
</evidence>
<comment type="caution">
    <text evidence="1">The sequence shown here is derived from an EMBL/GenBank/DDBJ whole genome shotgun (WGS) entry which is preliminary data.</text>
</comment>
<dbReference type="Proteomes" id="UP001596241">
    <property type="component" value="Unassembled WGS sequence"/>
</dbReference>
<protein>
    <submittedName>
        <fullName evidence="1">Uncharacterized protein</fullName>
    </submittedName>
</protein>